<reference evidence="1 2" key="1">
    <citation type="submission" date="2023-06" db="EMBL/GenBank/DDBJ databases">
        <title>Roseiconus lacunae JC819 isolated from Gulf of Mannar region, Tamil Nadu.</title>
        <authorList>
            <person name="Pk S."/>
            <person name="Ch S."/>
            <person name="Ch V.R."/>
        </authorList>
    </citation>
    <scope>NUCLEOTIDE SEQUENCE [LARGE SCALE GENOMIC DNA]</scope>
    <source>
        <strain evidence="1 2">JC819</strain>
    </source>
</reference>
<dbReference type="SUPFAM" id="SSF53649">
    <property type="entry name" value="Alkaline phosphatase-like"/>
    <property type="match status" value="1"/>
</dbReference>
<proteinExistence type="predicted"/>
<dbReference type="InterPro" id="IPR017850">
    <property type="entry name" value="Alkaline_phosphatase_core_sf"/>
</dbReference>
<keyword evidence="2" id="KW-1185">Reference proteome</keyword>
<comment type="caution">
    <text evidence="1">The sequence shown here is derived from an EMBL/GenBank/DDBJ whole genome shotgun (WGS) entry which is preliminary data.</text>
</comment>
<dbReference type="Proteomes" id="UP001239462">
    <property type="component" value="Unassembled WGS sequence"/>
</dbReference>
<dbReference type="RefSeq" id="WP_289161991.1">
    <property type="nucleotide sequence ID" value="NZ_JASZZN010000001.1"/>
</dbReference>
<organism evidence="1 2">
    <name type="scientific">Roseiconus lacunae</name>
    <dbReference type="NCBI Taxonomy" id="2605694"/>
    <lineage>
        <taxon>Bacteria</taxon>
        <taxon>Pseudomonadati</taxon>
        <taxon>Planctomycetota</taxon>
        <taxon>Planctomycetia</taxon>
        <taxon>Pirellulales</taxon>
        <taxon>Pirellulaceae</taxon>
        <taxon>Roseiconus</taxon>
    </lineage>
</organism>
<accession>A0ABT7PBM8</accession>
<dbReference type="EMBL" id="JASZZN010000001">
    <property type="protein sequence ID" value="MDM4013897.1"/>
    <property type="molecule type" value="Genomic_DNA"/>
</dbReference>
<protein>
    <submittedName>
        <fullName evidence="1">Sulfatase-like hydrolase/transferase</fullName>
    </submittedName>
</protein>
<gene>
    <name evidence="1" type="ORF">QTN89_00550</name>
</gene>
<dbReference type="Gene3D" id="3.40.720.10">
    <property type="entry name" value="Alkaline Phosphatase, subunit A"/>
    <property type="match status" value="1"/>
</dbReference>
<evidence type="ECO:0000313" key="1">
    <source>
        <dbReference type="EMBL" id="MDM4013897.1"/>
    </source>
</evidence>
<sequence>MDASVTEGKPFFTYVAINAPHSPLLAPRKNVEKYYDRYRAGWESLRKQRFNRMKAMGLIDDRSVMSRRRRRIRHSLLC</sequence>
<evidence type="ECO:0000313" key="2">
    <source>
        <dbReference type="Proteomes" id="UP001239462"/>
    </source>
</evidence>
<name>A0ABT7PBM8_9BACT</name>